<dbReference type="InterPro" id="IPR050570">
    <property type="entry name" value="Cell_wall_metabolism_enzyme"/>
</dbReference>
<dbReference type="SUPFAM" id="SSF51261">
    <property type="entry name" value="Duplicated hybrid motif"/>
    <property type="match status" value="1"/>
</dbReference>
<dbReference type="InterPro" id="IPR016047">
    <property type="entry name" value="M23ase_b-sheet_dom"/>
</dbReference>
<feature type="transmembrane region" description="Helical" evidence="3">
    <location>
        <begin position="29"/>
        <end position="53"/>
    </location>
</feature>
<feature type="domain" description="M23ase beta-sheet core" evidence="4">
    <location>
        <begin position="200"/>
        <end position="294"/>
    </location>
</feature>
<evidence type="ECO:0000256" key="3">
    <source>
        <dbReference type="SAM" id="Phobius"/>
    </source>
</evidence>
<protein>
    <submittedName>
        <fullName evidence="5">Murein DD-endopeptidase MepM and murein hydrolase activator NlpD, contain LysM domain</fullName>
    </submittedName>
</protein>
<evidence type="ECO:0000256" key="2">
    <source>
        <dbReference type="SAM" id="Coils"/>
    </source>
</evidence>
<dbReference type="Pfam" id="PF01551">
    <property type="entry name" value="Peptidase_M23"/>
    <property type="match status" value="1"/>
</dbReference>
<keyword evidence="6" id="KW-1185">Reference proteome</keyword>
<keyword evidence="3" id="KW-0472">Membrane</keyword>
<dbReference type="FunFam" id="2.70.70.10:FF:000006">
    <property type="entry name" value="M23 family peptidase"/>
    <property type="match status" value="1"/>
</dbReference>
<dbReference type="AlphaFoldDB" id="A0A1W1VHW5"/>
<evidence type="ECO:0000313" key="6">
    <source>
        <dbReference type="Proteomes" id="UP000192569"/>
    </source>
</evidence>
<dbReference type="InterPro" id="IPR011055">
    <property type="entry name" value="Dup_hybrid_motif"/>
</dbReference>
<organism evidence="5 6">
    <name type="scientific">Thermanaeromonas toyohensis ToBE</name>
    <dbReference type="NCBI Taxonomy" id="698762"/>
    <lineage>
        <taxon>Bacteria</taxon>
        <taxon>Bacillati</taxon>
        <taxon>Bacillota</taxon>
        <taxon>Clostridia</taxon>
        <taxon>Neomoorellales</taxon>
        <taxon>Neomoorellaceae</taxon>
        <taxon>Thermanaeromonas</taxon>
    </lineage>
</organism>
<keyword evidence="3" id="KW-0812">Transmembrane</keyword>
<dbReference type="EMBL" id="LT838272">
    <property type="protein sequence ID" value="SMB92957.1"/>
    <property type="molecule type" value="Genomic_DNA"/>
</dbReference>
<dbReference type="CDD" id="cd12797">
    <property type="entry name" value="M23_peptidase"/>
    <property type="match status" value="1"/>
</dbReference>
<reference evidence="5 6" key="1">
    <citation type="submission" date="2017-04" db="EMBL/GenBank/DDBJ databases">
        <authorList>
            <person name="Afonso C.L."/>
            <person name="Miller P.J."/>
            <person name="Scott M.A."/>
            <person name="Spackman E."/>
            <person name="Goraichik I."/>
            <person name="Dimitrov K.M."/>
            <person name="Suarez D.L."/>
            <person name="Swayne D.E."/>
        </authorList>
    </citation>
    <scope>NUCLEOTIDE SEQUENCE [LARGE SCALE GENOMIC DNA]</scope>
    <source>
        <strain evidence="5 6">ToBE</strain>
    </source>
</reference>
<dbReference type="PANTHER" id="PTHR21666:SF289">
    <property type="entry name" value="L-ALA--D-GLU ENDOPEPTIDASE"/>
    <property type="match status" value="1"/>
</dbReference>
<sequence length="299" mass="33819">MRKRTNRYFTLLLVPEGGSKTLYLRLPWWGLKLAVILIIFILVATTFLGYLSFRLARQAQNLRHLEFENLKQAQEIARLRADTQALEDKINEVEALENKVRQILGVERQRSTLSSRGSHASRRDAAPQELLPELVVVSTRIAQLKDRLPEIARRLQDLDQQIAEHLAYLQARPSLWPVEGEVTSPFGYRRSPTNRWRWEFHDGLDIAAPPGTPVRAAGGGQVVYAGWMGVYGLVVIIDHGYSYRTFYGHNSSLLVKEGDRVAKGQPIARVGSTGRSTGPHLHFRIEVDGQAVDPRPFLP</sequence>
<dbReference type="PANTHER" id="PTHR21666">
    <property type="entry name" value="PEPTIDASE-RELATED"/>
    <property type="match status" value="1"/>
</dbReference>
<keyword evidence="3" id="KW-1133">Transmembrane helix</keyword>
<proteinExistence type="predicted"/>
<evidence type="ECO:0000256" key="1">
    <source>
        <dbReference type="ARBA" id="ARBA00022729"/>
    </source>
</evidence>
<feature type="coiled-coil region" evidence="2">
    <location>
        <begin position="69"/>
        <end position="106"/>
    </location>
</feature>
<name>A0A1W1VHW5_9FIRM</name>
<keyword evidence="1" id="KW-0732">Signal</keyword>
<dbReference type="GO" id="GO:0004222">
    <property type="term" value="F:metalloendopeptidase activity"/>
    <property type="evidence" value="ECO:0007669"/>
    <property type="project" value="TreeGrafter"/>
</dbReference>
<keyword evidence="2" id="KW-0175">Coiled coil</keyword>
<dbReference type="Proteomes" id="UP000192569">
    <property type="component" value="Chromosome I"/>
</dbReference>
<dbReference type="Gene3D" id="2.70.70.10">
    <property type="entry name" value="Glucose Permease (Domain IIA)"/>
    <property type="match status" value="1"/>
</dbReference>
<dbReference type="STRING" id="698762.SAMN00808754_0751"/>
<keyword evidence="5" id="KW-0378">Hydrolase</keyword>
<evidence type="ECO:0000259" key="4">
    <source>
        <dbReference type="Pfam" id="PF01551"/>
    </source>
</evidence>
<accession>A0A1W1VHW5</accession>
<evidence type="ECO:0000313" key="5">
    <source>
        <dbReference type="EMBL" id="SMB92957.1"/>
    </source>
</evidence>
<gene>
    <name evidence="5" type="ORF">SAMN00808754_0751</name>
</gene>